<dbReference type="AlphaFoldDB" id="A0A9X2EDV9"/>
<dbReference type="Proteomes" id="UP001139157">
    <property type="component" value="Unassembled WGS sequence"/>
</dbReference>
<sequence length="124" mass="13704">MLRMFVWYEVLADLISGAVLSLSSRPAQRRALMSGADRLAAVDDLLRYLSPQVLASPRFATTDVCWAGSGSRPGRRCCSAWPRPTMTTRCSPPPRNWICGVGRIRIWRSATGRAPASAPRWSGR</sequence>
<dbReference type="EMBL" id="JAMRXG010000035">
    <property type="protein sequence ID" value="MCM6779042.1"/>
    <property type="molecule type" value="Genomic_DNA"/>
</dbReference>
<comment type="caution">
    <text evidence="1">The sequence shown here is derived from an EMBL/GenBank/DDBJ whole genome shotgun (WGS) entry which is preliminary data.</text>
</comment>
<keyword evidence="2" id="KW-1185">Reference proteome</keyword>
<name>A0A9X2EDV9_9NOCA</name>
<evidence type="ECO:0000313" key="2">
    <source>
        <dbReference type="Proteomes" id="UP001139157"/>
    </source>
</evidence>
<accession>A0A9X2EDV9</accession>
<proteinExistence type="predicted"/>
<protein>
    <submittedName>
        <fullName evidence="1">Cytochrome P450</fullName>
    </submittedName>
</protein>
<organism evidence="1 2">
    <name type="scientific">Nocardia pulmonis</name>
    <dbReference type="NCBI Taxonomy" id="2951408"/>
    <lineage>
        <taxon>Bacteria</taxon>
        <taxon>Bacillati</taxon>
        <taxon>Actinomycetota</taxon>
        <taxon>Actinomycetes</taxon>
        <taxon>Mycobacteriales</taxon>
        <taxon>Nocardiaceae</taxon>
        <taxon>Nocardia</taxon>
    </lineage>
</organism>
<evidence type="ECO:0000313" key="1">
    <source>
        <dbReference type="EMBL" id="MCM6779042.1"/>
    </source>
</evidence>
<gene>
    <name evidence="1" type="ORF">NDR86_36755</name>
</gene>
<reference evidence="1" key="1">
    <citation type="submission" date="2022-06" db="EMBL/GenBank/DDBJ databases">
        <title>Novel species in genus nocardia.</title>
        <authorList>
            <person name="Li F."/>
        </authorList>
    </citation>
    <scope>NUCLEOTIDE SEQUENCE</scope>
    <source>
        <strain evidence="1">CDC141</strain>
    </source>
</reference>